<evidence type="ECO:0000259" key="9">
    <source>
        <dbReference type="Pfam" id="PF06738"/>
    </source>
</evidence>
<keyword evidence="6" id="KW-0175">Coiled coil</keyword>
<feature type="transmembrane region" description="Helical" evidence="8">
    <location>
        <begin position="553"/>
        <end position="573"/>
    </location>
</feature>
<dbReference type="EMBL" id="JACCFY010000001">
    <property type="protein sequence ID" value="NYJ77628.1"/>
    <property type="molecule type" value="Genomic_DNA"/>
</dbReference>
<dbReference type="GO" id="GO:0016020">
    <property type="term" value="C:membrane"/>
    <property type="evidence" value="ECO:0007669"/>
    <property type="project" value="UniProtKB-SubCell"/>
</dbReference>
<evidence type="ECO:0000256" key="3">
    <source>
        <dbReference type="ARBA" id="ARBA00022989"/>
    </source>
</evidence>
<organism evidence="11 12">
    <name type="scientific">Nesterenkonia xinjiangensis</name>
    <dbReference type="NCBI Taxonomy" id="225327"/>
    <lineage>
        <taxon>Bacteria</taxon>
        <taxon>Bacillati</taxon>
        <taxon>Actinomycetota</taxon>
        <taxon>Actinomycetes</taxon>
        <taxon>Micrococcales</taxon>
        <taxon>Micrococcaceae</taxon>
        <taxon>Nesterenkonia</taxon>
    </lineage>
</organism>
<dbReference type="Pfam" id="PF06738">
    <property type="entry name" value="ThrE"/>
    <property type="match status" value="1"/>
</dbReference>
<keyword evidence="2 8" id="KW-0812">Transmembrane</keyword>
<comment type="subcellular location">
    <subcellularLocation>
        <location evidence="1">Membrane</location>
        <topology evidence="1">Multi-pass membrane protein</topology>
    </subcellularLocation>
</comment>
<keyword evidence="12" id="KW-1185">Reference proteome</keyword>
<dbReference type="InterPro" id="IPR024528">
    <property type="entry name" value="ThrE_2"/>
</dbReference>
<dbReference type="Proteomes" id="UP000535437">
    <property type="component" value="Unassembled WGS sequence"/>
</dbReference>
<dbReference type="InterPro" id="IPR010619">
    <property type="entry name" value="ThrE-like_N"/>
</dbReference>
<feature type="coiled-coil region" evidence="6">
    <location>
        <begin position="82"/>
        <end position="109"/>
    </location>
</feature>
<feature type="transmembrane region" description="Helical" evidence="8">
    <location>
        <begin position="512"/>
        <end position="533"/>
    </location>
</feature>
<sequence>MTAEETRRQEHTGGQVAADAAVEAIDPVISEPDAEVTLIPVVRPTADGDVEDTSTGFMRALTGSIASSWQAAREAEATLEWEEFDTEAVERAQEEAAQAEAEAVRHEYVPDAFYDTPAADLPDPGQHPGQHSGQHDVGSATSPTSPIPRPHTHSFAALREPPADRQPDELAAGEWTPSGDWAQTEALGPQIPTDRTPVADPYEVAVSPLSEPIRRRSVLRPTGAKLPGPLRRAPLFDRSVFEQKVRPQDVLRRIMRLETTHTQSVPLVDHLAGTPYANPRQAEQPVDSDELATIAFVLDLGEALFRYGAGALEVETSIIAVTAAFGMKNTDVDITNQSISLNWAPDDKIPYSRVRVVRSWSRNYKALAAVHELVTDIISGRLTRTESAERLQEITREPKPYPRWMVTLAGAVFASLFASFLGAPILDASIGFAATLVVLGINRQLAVWRVPEFFTLATGGFVATFIAMGAFMLGVPITPSMVVAGGLMILLPSARVVSAIQDAINGFPLTSAGRLVSAMIAFAGMTAGIMAGVVLADLLGAPQMEIAVGLTRIYHPAVLVAIVFVAAMAAAVVEQARWKMLLPTGLVSALGFLLFYAGESIGLGERMTPILGATVVGALGRVVALRMGAPQLVIAVPGMMFMLPGLMVFRGMYQIALENPDTNLVASMMGGLTELFSALIIILGIASGIVLGDVLMRPITAGLQSNERSRGRRR</sequence>
<evidence type="ECO:0000256" key="8">
    <source>
        <dbReference type="SAM" id="Phobius"/>
    </source>
</evidence>
<evidence type="ECO:0000256" key="1">
    <source>
        <dbReference type="ARBA" id="ARBA00004141"/>
    </source>
</evidence>
<dbReference type="AlphaFoldDB" id="A0A7Z0K9B5"/>
<dbReference type="GO" id="GO:0022857">
    <property type="term" value="F:transmembrane transporter activity"/>
    <property type="evidence" value="ECO:0007669"/>
    <property type="project" value="InterPro"/>
</dbReference>
<gene>
    <name evidence="11" type="ORF">HNR09_001039</name>
</gene>
<dbReference type="Pfam" id="PF12821">
    <property type="entry name" value="ThrE_2"/>
    <property type="match status" value="1"/>
</dbReference>
<evidence type="ECO:0000256" key="5">
    <source>
        <dbReference type="ARBA" id="ARBA00034125"/>
    </source>
</evidence>
<feature type="transmembrane region" description="Helical" evidence="8">
    <location>
        <begin position="408"/>
        <end position="441"/>
    </location>
</feature>
<evidence type="ECO:0000256" key="7">
    <source>
        <dbReference type="SAM" id="MobiDB-lite"/>
    </source>
</evidence>
<keyword evidence="3 8" id="KW-1133">Transmembrane helix</keyword>
<feature type="transmembrane region" description="Helical" evidence="8">
    <location>
        <begin position="609"/>
        <end position="625"/>
    </location>
</feature>
<evidence type="ECO:0000313" key="12">
    <source>
        <dbReference type="Proteomes" id="UP000535437"/>
    </source>
</evidence>
<dbReference type="RefSeq" id="WP_179541085.1">
    <property type="nucleotide sequence ID" value="NZ_BAAALL010000004.1"/>
</dbReference>
<feature type="domain" description="Threonine/Serine exporter ThrE" evidence="10">
    <location>
        <begin position="561"/>
        <end position="693"/>
    </location>
</feature>
<feature type="transmembrane region" description="Helical" evidence="8">
    <location>
        <begin position="580"/>
        <end position="597"/>
    </location>
</feature>
<feature type="transmembrane region" description="Helical" evidence="8">
    <location>
        <begin position="453"/>
        <end position="475"/>
    </location>
</feature>
<name>A0A7Z0K9B5_9MICC</name>
<dbReference type="PANTHER" id="PTHR31082">
    <property type="entry name" value="PHEROMONE-REGULATED MEMBRANE PROTEIN 10"/>
    <property type="match status" value="1"/>
</dbReference>
<evidence type="ECO:0000313" key="11">
    <source>
        <dbReference type="EMBL" id="NYJ77628.1"/>
    </source>
</evidence>
<feature type="transmembrane region" description="Helical" evidence="8">
    <location>
        <begin position="632"/>
        <end position="655"/>
    </location>
</feature>
<evidence type="ECO:0000256" key="4">
    <source>
        <dbReference type="ARBA" id="ARBA00023136"/>
    </source>
</evidence>
<comment type="similarity">
    <text evidence="5">Belongs to the ThrE exporter (TC 2.A.79) family.</text>
</comment>
<feature type="region of interest" description="Disordered" evidence="7">
    <location>
        <begin position="114"/>
        <end position="203"/>
    </location>
</feature>
<feature type="transmembrane region" description="Helical" evidence="8">
    <location>
        <begin position="675"/>
        <end position="696"/>
    </location>
</feature>
<accession>A0A7Z0K9B5</accession>
<evidence type="ECO:0000256" key="2">
    <source>
        <dbReference type="ARBA" id="ARBA00022692"/>
    </source>
</evidence>
<feature type="domain" description="Threonine/serine exporter-like N-terminal" evidence="9">
    <location>
        <begin position="296"/>
        <end position="535"/>
    </location>
</feature>
<dbReference type="PANTHER" id="PTHR31082:SF4">
    <property type="entry name" value="PHEROMONE-REGULATED MEMBRANE PROTEIN 10"/>
    <property type="match status" value="1"/>
</dbReference>
<dbReference type="InterPro" id="IPR051361">
    <property type="entry name" value="ThrE/Ser_Exporter"/>
</dbReference>
<comment type="caution">
    <text evidence="11">The sequence shown here is derived from an EMBL/GenBank/DDBJ whole genome shotgun (WGS) entry which is preliminary data.</text>
</comment>
<proteinExistence type="inferred from homology"/>
<keyword evidence="4 8" id="KW-0472">Membrane</keyword>
<evidence type="ECO:0000256" key="6">
    <source>
        <dbReference type="SAM" id="Coils"/>
    </source>
</evidence>
<reference evidence="11 12" key="1">
    <citation type="submission" date="2020-07" db="EMBL/GenBank/DDBJ databases">
        <title>Sequencing the genomes of 1000 actinobacteria strains.</title>
        <authorList>
            <person name="Klenk H.-P."/>
        </authorList>
    </citation>
    <scope>NUCLEOTIDE SEQUENCE [LARGE SCALE GENOMIC DNA]</scope>
    <source>
        <strain evidence="11 12">DSM 15475</strain>
    </source>
</reference>
<protein>
    <submittedName>
        <fullName evidence="11">Uncharacterized membrane protein YjjP (DUF1212 family)</fullName>
    </submittedName>
</protein>
<evidence type="ECO:0000259" key="10">
    <source>
        <dbReference type="Pfam" id="PF12821"/>
    </source>
</evidence>
<feature type="transmembrane region" description="Helical" evidence="8">
    <location>
        <begin position="481"/>
        <end position="500"/>
    </location>
</feature>